<sequence length="236" mass="25376">MIGSLYSTVLDSPDIKGSAAFYAELAGLSEHYADDNWVTLLTKEGWRVCFQRADDHVSPRWPDPAAPQQFHLDFRFPDMAAGVERAIELGATRLPGGGETWTVLADPAGHPFCVCQGEPGSEIQLADVAIDCPDAAALAGFYSELLGLPVTWEGEGGGAIGADGKLSVIFQQVETYNPPQWPDAAHPQQYHLDVKVTDIEEAEPKALALGATKLPGGGEDFRVYADPAGHPFCLIW</sequence>
<dbReference type="CDD" id="cd06587">
    <property type="entry name" value="VOC"/>
    <property type="match status" value="2"/>
</dbReference>
<keyword evidence="3" id="KW-1185">Reference proteome</keyword>
<keyword evidence="2" id="KW-0223">Dioxygenase</keyword>
<comment type="caution">
    <text evidence="2">The sequence shown here is derived from an EMBL/GenBank/DDBJ whole genome shotgun (WGS) entry which is preliminary data.</text>
</comment>
<reference evidence="2 3" key="1">
    <citation type="submission" date="2020-08" db="EMBL/GenBank/DDBJ databases">
        <title>Sequencing the genomes of 1000 actinobacteria strains.</title>
        <authorList>
            <person name="Klenk H.-P."/>
        </authorList>
    </citation>
    <scope>NUCLEOTIDE SEQUENCE [LARGE SCALE GENOMIC DNA]</scope>
    <source>
        <strain evidence="2 3">DSM 45362</strain>
    </source>
</reference>
<evidence type="ECO:0000313" key="3">
    <source>
        <dbReference type="Proteomes" id="UP000587527"/>
    </source>
</evidence>
<dbReference type="InterPro" id="IPR037523">
    <property type="entry name" value="VOC_core"/>
</dbReference>
<dbReference type="SUPFAM" id="SSF54593">
    <property type="entry name" value="Glyoxalase/Bleomycin resistance protein/Dihydroxybiphenyl dioxygenase"/>
    <property type="match status" value="2"/>
</dbReference>
<dbReference type="PROSITE" id="PS51819">
    <property type="entry name" value="VOC"/>
    <property type="match status" value="2"/>
</dbReference>
<dbReference type="Proteomes" id="UP000587527">
    <property type="component" value="Unassembled WGS sequence"/>
</dbReference>
<dbReference type="PANTHER" id="PTHR35908">
    <property type="entry name" value="HYPOTHETICAL FUSION PROTEIN"/>
    <property type="match status" value="1"/>
</dbReference>
<protein>
    <submittedName>
        <fullName evidence="2">Catechol-2,3-dioxygenase</fullName>
    </submittedName>
</protein>
<organism evidence="2 3">
    <name type="scientific">Allocatelliglobosispora scoriae</name>
    <dbReference type="NCBI Taxonomy" id="643052"/>
    <lineage>
        <taxon>Bacteria</taxon>
        <taxon>Bacillati</taxon>
        <taxon>Actinomycetota</taxon>
        <taxon>Actinomycetes</taxon>
        <taxon>Micromonosporales</taxon>
        <taxon>Micromonosporaceae</taxon>
        <taxon>Allocatelliglobosispora</taxon>
    </lineage>
</organism>
<dbReference type="RefSeq" id="WP_184843567.1">
    <property type="nucleotide sequence ID" value="NZ_JACHMN010000003.1"/>
</dbReference>
<accession>A0A841BZV3</accession>
<keyword evidence="2" id="KW-0560">Oxidoreductase</keyword>
<feature type="domain" description="VOC" evidence="1">
    <location>
        <begin position="4"/>
        <end position="117"/>
    </location>
</feature>
<dbReference type="GO" id="GO:0051213">
    <property type="term" value="F:dioxygenase activity"/>
    <property type="evidence" value="ECO:0007669"/>
    <property type="project" value="UniProtKB-KW"/>
</dbReference>
<evidence type="ECO:0000259" key="1">
    <source>
        <dbReference type="PROSITE" id="PS51819"/>
    </source>
</evidence>
<dbReference type="InterPro" id="IPR041581">
    <property type="entry name" value="Glyoxalase_6"/>
</dbReference>
<gene>
    <name evidence="2" type="ORF">F4553_006462</name>
</gene>
<dbReference type="Pfam" id="PF18029">
    <property type="entry name" value="Glyoxalase_6"/>
    <property type="match status" value="2"/>
</dbReference>
<dbReference type="Gene3D" id="3.10.180.10">
    <property type="entry name" value="2,3-Dihydroxybiphenyl 1,2-Dioxygenase, domain 1"/>
    <property type="match status" value="2"/>
</dbReference>
<dbReference type="PANTHER" id="PTHR35908:SF1">
    <property type="entry name" value="CONSERVED PROTEIN"/>
    <property type="match status" value="1"/>
</dbReference>
<name>A0A841BZV3_9ACTN</name>
<evidence type="ECO:0000313" key="2">
    <source>
        <dbReference type="EMBL" id="MBB5873028.1"/>
    </source>
</evidence>
<feature type="domain" description="VOC" evidence="1">
    <location>
        <begin position="124"/>
        <end position="236"/>
    </location>
</feature>
<dbReference type="EMBL" id="JACHMN010000003">
    <property type="protein sequence ID" value="MBB5873028.1"/>
    <property type="molecule type" value="Genomic_DNA"/>
</dbReference>
<dbReference type="InterPro" id="IPR029068">
    <property type="entry name" value="Glyas_Bleomycin-R_OHBP_Dase"/>
</dbReference>
<dbReference type="AlphaFoldDB" id="A0A841BZV3"/>
<proteinExistence type="predicted"/>